<dbReference type="RefSeq" id="WP_253654850.1">
    <property type="nucleotide sequence ID" value="NZ_BAAAOE010000002.1"/>
</dbReference>
<organism evidence="2 3">
    <name type="scientific">Williamsia serinedens</name>
    <dbReference type="NCBI Taxonomy" id="391736"/>
    <lineage>
        <taxon>Bacteria</taxon>
        <taxon>Bacillati</taxon>
        <taxon>Actinomycetota</taxon>
        <taxon>Actinomycetes</taxon>
        <taxon>Mycobacteriales</taxon>
        <taxon>Nocardiaceae</taxon>
        <taxon>Williamsia</taxon>
    </lineage>
</organism>
<dbReference type="PANTHER" id="PTHR36974">
    <property type="entry name" value="MEMBRANE PROTEIN-RELATED"/>
    <property type="match status" value="1"/>
</dbReference>
<dbReference type="EMBL" id="JAMTCG010000004">
    <property type="protein sequence ID" value="MCP2161274.1"/>
    <property type="molecule type" value="Genomic_DNA"/>
</dbReference>
<gene>
    <name evidence="2" type="ORF">LX12_002469</name>
</gene>
<sequence length="137" mass="14503">MATLLDKLPTPAAVRRRRAAERDARIMGSALIGMGVLHFAVPGPFDSIVPPEIPGDARTLTYASGAAEAAIGVGLLVPRTRRLSATAAVALFVAVFPANVNTLRLFKDKPLLLAGAVARLPLQVPMITTALRIRRES</sequence>
<evidence type="ECO:0000313" key="3">
    <source>
        <dbReference type="Proteomes" id="UP001205740"/>
    </source>
</evidence>
<evidence type="ECO:0000313" key="2">
    <source>
        <dbReference type="EMBL" id="MCP2161274.1"/>
    </source>
</evidence>
<keyword evidence="3" id="KW-1185">Reference proteome</keyword>
<comment type="caution">
    <text evidence="2">The sequence shown here is derived from an EMBL/GenBank/DDBJ whole genome shotgun (WGS) entry which is preliminary data.</text>
</comment>
<accession>A0ABT1H2T1</accession>
<feature type="transmembrane region" description="Helical" evidence="1">
    <location>
        <begin position="85"/>
        <end position="106"/>
    </location>
</feature>
<keyword evidence="1" id="KW-0472">Membrane</keyword>
<keyword evidence="1" id="KW-1133">Transmembrane helix</keyword>
<evidence type="ECO:0000256" key="1">
    <source>
        <dbReference type="SAM" id="Phobius"/>
    </source>
</evidence>
<name>A0ABT1H2T1_9NOCA</name>
<protein>
    <submittedName>
        <fullName evidence="2">Membrane protein</fullName>
    </submittedName>
</protein>
<proteinExistence type="predicted"/>
<feature type="transmembrane region" description="Helical" evidence="1">
    <location>
        <begin position="61"/>
        <end position="78"/>
    </location>
</feature>
<dbReference type="PANTHER" id="PTHR36974:SF1">
    <property type="entry name" value="DOXX FAMILY MEMBRANE PROTEIN"/>
    <property type="match status" value="1"/>
</dbReference>
<reference evidence="2 3" key="1">
    <citation type="submission" date="2022-06" db="EMBL/GenBank/DDBJ databases">
        <title>Genomic Encyclopedia of Archaeal and Bacterial Type Strains, Phase II (KMG-II): from individual species to whole genera.</title>
        <authorList>
            <person name="Goeker M."/>
        </authorList>
    </citation>
    <scope>NUCLEOTIDE SEQUENCE [LARGE SCALE GENOMIC DNA]</scope>
    <source>
        <strain evidence="2 3">DSM 45037</strain>
    </source>
</reference>
<dbReference type="Proteomes" id="UP001205740">
    <property type="component" value="Unassembled WGS sequence"/>
</dbReference>
<keyword evidence="1" id="KW-0812">Transmembrane</keyword>
<feature type="transmembrane region" description="Helical" evidence="1">
    <location>
        <begin position="24"/>
        <end position="41"/>
    </location>
</feature>